<dbReference type="Pfam" id="PF12937">
    <property type="entry name" value="F-box-like"/>
    <property type="match status" value="1"/>
</dbReference>
<proteinExistence type="predicted"/>
<dbReference type="EMBL" id="JAPDFW010000103">
    <property type="protein sequence ID" value="KAJ5069789.1"/>
    <property type="molecule type" value="Genomic_DNA"/>
</dbReference>
<keyword evidence="1" id="KW-1133">Transmembrane helix</keyword>
<feature type="transmembrane region" description="Helical" evidence="1">
    <location>
        <begin position="335"/>
        <end position="351"/>
    </location>
</feature>
<feature type="transmembrane region" description="Helical" evidence="1">
    <location>
        <begin position="357"/>
        <end position="379"/>
    </location>
</feature>
<accession>A0A9Q0R799</accession>
<feature type="transmembrane region" description="Helical" evidence="1">
    <location>
        <begin position="419"/>
        <end position="440"/>
    </location>
</feature>
<dbReference type="InterPro" id="IPR036047">
    <property type="entry name" value="F-box-like_dom_sf"/>
</dbReference>
<gene>
    <name evidence="3" type="ORF">M0811_02367</name>
</gene>
<dbReference type="SMART" id="SM00256">
    <property type="entry name" value="FBOX"/>
    <property type="match status" value="1"/>
</dbReference>
<dbReference type="PROSITE" id="PS50181">
    <property type="entry name" value="FBOX"/>
    <property type="match status" value="1"/>
</dbReference>
<keyword evidence="4" id="KW-1185">Reference proteome</keyword>
<dbReference type="AlphaFoldDB" id="A0A9Q0R799"/>
<comment type="caution">
    <text evidence="3">The sequence shown here is derived from an EMBL/GenBank/DDBJ whole genome shotgun (WGS) entry which is preliminary data.</text>
</comment>
<dbReference type="Proteomes" id="UP001149090">
    <property type="component" value="Unassembled WGS sequence"/>
</dbReference>
<sequence length="509" mass="60992">MLIIWIEIEKKNGVFLFEIFFIFFLCENKMRKSIKRNLKSTENIETRFHLKIYKSKGVIIIPKNAIELIKNGKYLESNKNNQISPTEPNLIIEKLPLEILFMICEYLSPGDFIKFGMTCSSFQDICNDQETWRRIAKSYQKFFIYDYIQRDSYTNEIVGFQSWNNPKFETFSLKNGNEKNREKMKAKRKKEQSKYFNNFIVDESTKQNSSGRNRPIIQSSKQERIEYIDSLENPKEEMIEKGKEIYEIFLEEKLEQEKSKRNQKFDLKRSIFEDKSEAFLTPILLILLSFGSTVFLVMIHLKIEKKIDYKLIYLMHLEIFEINDISDFFEFPSRILTLFSILQVIFIALRVDDYIHWNWIVVFIPLLVFLVFMGIFLLITIQNMEFGNLGIFPIFLLFFFFLFFLFLGLRMDETIKWKYGIVFIPLYLEFFLECCGSAILQNLTGVIDLFLLRLIVIIYFCVHLICLITIPIYFENSQQISLYFFFSFLYLLFLILDFGSIFFFKKRME</sequence>
<feature type="transmembrane region" description="Helical" evidence="1">
    <location>
        <begin position="279"/>
        <end position="301"/>
    </location>
</feature>
<evidence type="ECO:0000313" key="4">
    <source>
        <dbReference type="Proteomes" id="UP001149090"/>
    </source>
</evidence>
<reference evidence="3" key="1">
    <citation type="submission" date="2022-10" db="EMBL/GenBank/DDBJ databases">
        <title>Novel sulphate-reducing endosymbionts in the free-living metamonad Anaeramoeba.</title>
        <authorList>
            <person name="Jerlstrom-Hultqvist J."/>
            <person name="Cepicka I."/>
            <person name="Gallot-Lavallee L."/>
            <person name="Salas-Leiva D."/>
            <person name="Curtis B.A."/>
            <person name="Zahonova K."/>
            <person name="Pipaliya S."/>
            <person name="Dacks J."/>
            <person name="Roger A.J."/>
        </authorList>
    </citation>
    <scope>NUCLEOTIDE SEQUENCE</scope>
    <source>
        <strain evidence="3">BMAN</strain>
    </source>
</reference>
<feature type="transmembrane region" description="Helical" evidence="1">
    <location>
        <begin position="480"/>
        <end position="504"/>
    </location>
</feature>
<dbReference type="Gene3D" id="1.20.1280.50">
    <property type="match status" value="1"/>
</dbReference>
<protein>
    <submittedName>
        <fullName evidence="3">Fam11a b protein</fullName>
    </submittedName>
</protein>
<feature type="transmembrane region" description="Helical" evidence="1">
    <location>
        <begin position="386"/>
        <end position="407"/>
    </location>
</feature>
<organism evidence="3 4">
    <name type="scientific">Anaeramoeba ignava</name>
    <name type="common">Anaerobic marine amoeba</name>
    <dbReference type="NCBI Taxonomy" id="1746090"/>
    <lineage>
        <taxon>Eukaryota</taxon>
        <taxon>Metamonada</taxon>
        <taxon>Anaeramoebidae</taxon>
        <taxon>Anaeramoeba</taxon>
    </lineage>
</organism>
<dbReference type="OrthoDB" id="5955317at2759"/>
<evidence type="ECO:0000313" key="3">
    <source>
        <dbReference type="EMBL" id="KAJ5069789.1"/>
    </source>
</evidence>
<dbReference type="SUPFAM" id="SSF81383">
    <property type="entry name" value="F-box domain"/>
    <property type="match status" value="1"/>
</dbReference>
<evidence type="ECO:0000256" key="1">
    <source>
        <dbReference type="SAM" id="Phobius"/>
    </source>
</evidence>
<dbReference type="InterPro" id="IPR001810">
    <property type="entry name" value="F-box_dom"/>
</dbReference>
<feature type="transmembrane region" description="Helical" evidence="1">
    <location>
        <begin position="452"/>
        <end position="474"/>
    </location>
</feature>
<feature type="domain" description="F-box" evidence="2">
    <location>
        <begin position="89"/>
        <end position="135"/>
    </location>
</feature>
<name>A0A9Q0R799_ANAIG</name>
<evidence type="ECO:0000259" key="2">
    <source>
        <dbReference type="PROSITE" id="PS50181"/>
    </source>
</evidence>
<keyword evidence="1" id="KW-0472">Membrane</keyword>
<keyword evidence="1" id="KW-0812">Transmembrane</keyword>